<evidence type="ECO:0000313" key="3">
    <source>
        <dbReference type="Proteomes" id="UP000671836"/>
    </source>
</evidence>
<feature type="compositionally biased region" description="Low complexity" evidence="1">
    <location>
        <begin position="457"/>
        <end position="480"/>
    </location>
</feature>
<keyword evidence="3" id="KW-1185">Reference proteome</keyword>
<feature type="region of interest" description="Disordered" evidence="1">
    <location>
        <begin position="574"/>
        <end position="635"/>
    </location>
</feature>
<sequence>MDPTNRGSEEFHDDERTPDEPGATGRPPRESAAAPEVPAAQGPVRVVQLVAGDYLLTVNPVDGSEIEPCPPGALPARPERHGPERREGLRLAAAPPPPARQAGPQLPLVGRSEERERLGRLLSRGRSVRLTGPSGSGRSVLLDAVAEDCAGLAPDGVVRLSGYHRTPTDLLHELFAVVHHAPLHRLERGELLAAVHEIGAVVVLDDLEFGGAALDELLDATPECAFLLAATPDVAAPSTDSHVEEVFLGGLDRTGCLELLELAVDRPLTDEEADWAADLWFESEGLPLRFVQAGALLRQKDELASAPAAADDGFGVFAERPYAAAGDGEDEGRPASLPSLAEAAGPAVLLASRLDEAARNALRFAVALGGEMPHQAHLPALAGDTHADAAVGDLLACGLITPVGAHYRLAAGVAEQLLAGATATRPPPGRTPPPSTTPGGPGTPPSPPSGSPRRARSSSPRWAPSSATATPGTGRPRCCSPVPPHRPSRPRCTGAWERALRAGQEAARLAGEVGEEAYFHHELGVLALCTGNLDRARAQLEASIGLRGVLADKRGAVAGRRALALVADRSGLAMGARTVPGGGPARTGSTRVPPLPPLRTPSGEEVPAARREESAAPPAKPATARPVRPQPADSTTTIVSRVPAAAGAPAAAAAPVPVPPAPRGAARWAGRRGRTSSWPAATGATSSRRARAPSSPPSSAPSSPSAPPRAAGTETARRRSGPASRRTGRTATAG</sequence>
<dbReference type="Proteomes" id="UP000671836">
    <property type="component" value="Chromosome"/>
</dbReference>
<feature type="region of interest" description="Disordered" evidence="1">
    <location>
        <begin position="1"/>
        <end position="43"/>
    </location>
</feature>
<proteinExistence type="predicted"/>
<reference evidence="2 3" key="1">
    <citation type="submission" date="2021-03" db="EMBL/GenBank/DDBJ databases">
        <title>Streptomyces strains.</title>
        <authorList>
            <person name="Lund M.B."/>
            <person name="Toerring T."/>
        </authorList>
    </citation>
    <scope>NUCLEOTIDE SEQUENCE [LARGE SCALE GENOMIC DNA]</scope>
    <source>
        <strain evidence="2 3">KCC S-1010</strain>
    </source>
</reference>
<dbReference type="InterPro" id="IPR027417">
    <property type="entry name" value="P-loop_NTPase"/>
</dbReference>
<keyword evidence="2" id="KW-0547">Nucleotide-binding</keyword>
<feature type="compositionally biased region" description="Pro residues" evidence="1">
    <location>
        <begin position="425"/>
        <end position="450"/>
    </location>
</feature>
<dbReference type="SUPFAM" id="SSF52540">
    <property type="entry name" value="P-loop containing nucleoside triphosphate hydrolases"/>
    <property type="match status" value="1"/>
</dbReference>
<evidence type="ECO:0000256" key="1">
    <source>
        <dbReference type="SAM" id="MobiDB-lite"/>
    </source>
</evidence>
<keyword evidence="2" id="KW-0067">ATP-binding</keyword>
<feature type="compositionally biased region" description="Basic and acidic residues" evidence="1">
    <location>
        <begin position="7"/>
        <end position="19"/>
    </location>
</feature>
<dbReference type="GO" id="GO:0005524">
    <property type="term" value="F:ATP binding"/>
    <property type="evidence" value="ECO:0007669"/>
    <property type="project" value="UniProtKB-KW"/>
</dbReference>
<organism evidence="2 3">
    <name type="scientific">Streptomyces griseocarneus</name>
    <dbReference type="NCBI Taxonomy" id="51201"/>
    <lineage>
        <taxon>Bacteria</taxon>
        <taxon>Bacillati</taxon>
        <taxon>Actinomycetota</taxon>
        <taxon>Actinomycetes</taxon>
        <taxon>Kitasatosporales</taxon>
        <taxon>Streptomycetaceae</taxon>
        <taxon>Streptomyces</taxon>
    </lineage>
</organism>
<evidence type="ECO:0000313" key="2">
    <source>
        <dbReference type="EMBL" id="QSY51042.1"/>
    </source>
</evidence>
<name>A0ABX7RSQ8_9ACTN</name>
<feature type="region of interest" description="Disordered" evidence="1">
    <location>
        <begin position="62"/>
        <end position="84"/>
    </location>
</feature>
<feature type="compositionally biased region" description="Low complexity" evidence="1">
    <location>
        <begin position="615"/>
        <end position="627"/>
    </location>
</feature>
<protein>
    <submittedName>
        <fullName evidence="2">ATP-binding protein</fullName>
    </submittedName>
</protein>
<accession>A0ABX7RSQ8</accession>
<dbReference type="RefSeq" id="WP_207555421.1">
    <property type="nucleotide sequence ID" value="NZ_CP071595.1"/>
</dbReference>
<feature type="region of interest" description="Disordered" evidence="1">
    <location>
        <begin position="422"/>
        <end position="491"/>
    </location>
</feature>
<gene>
    <name evidence="2" type="ORF">J3S04_09115</name>
</gene>
<dbReference type="EMBL" id="CP071595">
    <property type="protein sequence ID" value="QSY51042.1"/>
    <property type="molecule type" value="Genomic_DNA"/>
</dbReference>
<feature type="compositionally biased region" description="Pro residues" evidence="1">
    <location>
        <begin position="694"/>
        <end position="707"/>
    </location>
</feature>
<feature type="region of interest" description="Disordered" evidence="1">
    <location>
        <begin position="650"/>
        <end position="734"/>
    </location>
</feature>